<dbReference type="EMBL" id="APJW01000003">
    <property type="protein sequence ID" value="EQM62324.1"/>
    <property type="molecule type" value="Genomic_DNA"/>
</dbReference>
<dbReference type="RefSeq" id="WP_020370543.1">
    <property type="nucleotide sequence ID" value="NZ_APJW01000003.1"/>
</dbReference>
<gene>
    <name evidence="2" type="ORF">H359_0937</name>
</gene>
<evidence type="ECO:0000313" key="2">
    <source>
        <dbReference type="EMBL" id="EQM62324.1"/>
    </source>
</evidence>
<dbReference type="Proteomes" id="UP000016064">
    <property type="component" value="Unassembled WGS sequence"/>
</dbReference>
<protein>
    <submittedName>
        <fullName evidence="2">Uncharacterized protein</fullName>
    </submittedName>
</protein>
<evidence type="ECO:0000256" key="1">
    <source>
        <dbReference type="SAM" id="MobiDB-lite"/>
    </source>
</evidence>
<keyword evidence="3" id="KW-1185">Reference proteome</keyword>
<comment type="caution">
    <text evidence="2">The sequence shown here is derived from an EMBL/GenBank/DDBJ whole genome shotgun (WGS) entry which is preliminary data.</text>
</comment>
<reference evidence="2 3" key="1">
    <citation type="submission" date="2013-07" db="EMBL/GenBank/DDBJ databases">
        <title>Isolation of a new Chlamydia species from the feral Sacred Ibis (Threskiornis aethiopicus): Chlamydia ibidis.</title>
        <authorList>
            <person name="Vorimore F."/>
            <person name="Hsia R.-C."/>
            <person name="Huot-Creasy H."/>
            <person name="Bastian S."/>
            <person name="Deruyter L."/>
            <person name="Passet A."/>
            <person name="Sachse K."/>
            <person name="Bavoil P."/>
            <person name="Myers G."/>
            <person name="Laroucau K."/>
        </authorList>
    </citation>
    <scope>NUCLEOTIDE SEQUENCE [LARGE SCALE GENOMIC DNA]</scope>
    <source>
        <strain evidence="2 3">10-1398/6</strain>
    </source>
</reference>
<sequence length="237" mass="27621">MKEIDSQLADLCLEIISRYSNQYYPNLAQLTSIHFLKQQNVDVKKNVPQTCTNETSKPSENTPLFFSPTSLHPTTTLPQIDSPPPQRKKSSWDLVPMHPDESLQEILKIHYTCLKQYVIPDKVNVPCRIFAQEDEEEEILFCNRLAKVLTRQLFPTRLSLFSKPESVFKNINDSSLFLIPIIAANYKFVNAQYHNTFIEHGKIWLPMYSCAYYENDIQLKRDLWAILSNQPFAYTQK</sequence>
<accession>A0ABN0MYG8</accession>
<name>A0ABN0MYG8_9CHLA</name>
<feature type="region of interest" description="Disordered" evidence="1">
    <location>
        <begin position="49"/>
        <end position="68"/>
    </location>
</feature>
<evidence type="ECO:0000313" key="3">
    <source>
        <dbReference type="Proteomes" id="UP000016064"/>
    </source>
</evidence>
<feature type="compositionally biased region" description="Polar residues" evidence="1">
    <location>
        <begin position="49"/>
        <end position="64"/>
    </location>
</feature>
<organism evidence="2 3">
    <name type="scientific">Chlamydia ibidis 10-1398/6</name>
    <dbReference type="NCBI Taxonomy" id="1046581"/>
    <lineage>
        <taxon>Bacteria</taxon>
        <taxon>Pseudomonadati</taxon>
        <taxon>Chlamydiota</taxon>
        <taxon>Chlamydiia</taxon>
        <taxon>Chlamydiales</taxon>
        <taxon>Chlamydiaceae</taxon>
        <taxon>Chlamydia/Chlamydophila group</taxon>
        <taxon>Chlamydia</taxon>
    </lineage>
</organism>
<proteinExistence type="predicted"/>